<feature type="compositionally biased region" description="Low complexity" evidence="6">
    <location>
        <begin position="158"/>
        <end position="175"/>
    </location>
</feature>
<dbReference type="STRING" id="1037660.A0A066W3E6"/>
<keyword evidence="10" id="KW-1185">Reference proteome</keyword>
<gene>
    <name evidence="9" type="ORF">K437DRAFT_268395</name>
</gene>
<evidence type="ECO:0000256" key="1">
    <source>
        <dbReference type="ARBA" id="ARBA00004141"/>
    </source>
</evidence>
<name>A0A066W3E6_TILAU</name>
<dbReference type="GeneID" id="25266022"/>
<feature type="region of interest" description="Disordered" evidence="6">
    <location>
        <begin position="629"/>
        <end position="650"/>
    </location>
</feature>
<proteinExistence type="predicted"/>
<feature type="transmembrane region" description="Helical" evidence="7">
    <location>
        <begin position="585"/>
        <end position="604"/>
    </location>
</feature>
<protein>
    <recommendedName>
        <fullName evidence="8">VTT domain-containing protein</fullName>
    </recommendedName>
</protein>
<dbReference type="PANTHER" id="PTHR43220:SF21">
    <property type="entry name" value="TRANSMEMBRANE PROTEIN 41A"/>
    <property type="match status" value="1"/>
</dbReference>
<feature type="transmembrane region" description="Helical" evidence="7">
    <location>
        <begin position="551"/>
        <end position="579"/>
    </location>
</feature>
<evidence type="ECO:0000313" key="9">
    <source>
        <dbReference type="EMBL" id="KDN45614.1"/>
    </source>
</evidence>
<evidence type="ECO:0000256" key="4">
    <source>
        <dbReference type="ARBA" id="ARBA00022989"/>
    </source>
</evidence>
<feature type="compositionally biased region" description="Polar residues" evidence="6">
    <location>
        <begin position="45"/>
        <end position="60"/>
    </location>
</feature>
<feature type="region of interest" description="Disordered" evidence="6">
    <location>
        <begin position="845"/>
        <end position="899"/>
    </location>
</feature>
<comment type="subcellular location">
    <subcellularLocation>
        <location evidence="1">Membrane</location>
        <topology evidence="1">Multi-pass membrane protein</topology>
    </subcellularLocation>
</comment>
<dbReference type="InterPro" id="IPR045014">
    <property type="entry name" value="TM41A/B"/>
</dbReference>
<evidence type="ECO:0000256" key="3">
    <source>
        <dbReference type="ARBA" id="ARBA00022729"/>
    </source>
</evidence>
<dbReference type="PANTHER" id="PTHR43220">
    <property type="match status" value="1"/>
</dbReference>
<sequence length="899" mass="96026">MSSDHGLNSPARASADVFDQQRSNVGLTSPVAAADQHYTPGIDNSFDSYSHHTVGSSSLLRPNFLATRARSRSTRGLDGLRDGVESSAATLSSDESAHEYQGDERLQQSTAEPTGASKRGSSSLNSKGKRLGIIPDQLLPESLFQQSKGRRRATTGLRSPSSPSTPSSSATARPSLFSSTGLRSFLSHLSSPAAEVKTPGAREVSHINEPTAGQAQAKTRSPASCVCAEGNRADTPTSTQITTTTGIYIGSAICSMGSFAAGPSLYPMDGTLQLGTPSPKQALVLASDADDDDDEHDSADAVSVEKAIDDEGYEPAQARKWVRCGKQSFQHAWGIAHTTADTETTKDQQQSQQTNAWRSWMGSTYAAPPAPQRSWSGTTATSPSTVASPLFDHASSTVSLLSCTCSPPTRPESVASSIIEMGTPKAAAVSYMRENSRFSLPASPPPDSAVFYAQQPSSGSVESAPMPALISINHSSWRLRTPMLRPHLPALLRLAAIFVVCTSLVIAALTTLPLKMPTHGLSELSMVEIRDMAFSLKDYAQSSGGAGWHTWLVLIFFFTWKQAFTVPGSLIMNVVLGALYGTYRATWYTSLFTGFGGILCYLLARPLGPLIESFPGLSKPLTAMRRALSRSGNDSPATCPNKQPSHSSSSADANIWSYLLLLRLVPIVPWGAMNICCGVLRVPLWPYFGTLAFGSVPWNFVTCQVGDILQEIVATLPQVAGDGSASGEGNANTSSSAHADASGLTVILAKIWSREMMVKLFLLSVVSVLPILLSRWLRRKGQQAAEEATADEAQTPLLHDPEAARAASSPWLEMQLQANMGLTGAHALSPDYEHRHDFSMADKANFAPSHSRPASDTSFESSDRPYERAGDHDYVPVRVGSLNTSKERTAASLPPNLYA</sequence>
<feature type="compositionally biased region" description="Polar residues" evidence="6">
    <location>
        <begin position="630"/>
        <end position="650"/>
    </location>
</feature>
<organism evidence="9 10">
    <name type="scientific">Tilletiaria anomala (strain ATCC 24038 / CBS 436.72 / UBC 951)</name>
    <dbReference type="NCBI Taxonomy" id="1037660"/>
    <lineage>
        <taxon>Eukaryota</taxon>
        <taxon>Fungi</taxon>
        <taxon>Dikarya</taxon>
        <taxon>Basidiomycota</taxon>
        <taxon>Ustilaginomycotina</taxon>
        <taxon>Exobasidiomycetes</taxon>
        <taxon>Georgefischeriales</taxon>
        <taxon>Tilletiariaceae</taxon>
        <taxon>Tilletiaria</taxon>
    </lineage>
</organism>
<feature type="region of interest" description="Disordered" evidence="6">
    <location>
        <begin position="1"/>
        <end position="175"/>
    </location>
</feature>
<accession>A0A066W3E6</accession>
<feature type="domain" description="VTT" evidence="8">
    <location>
        <begin position="566"/>
        <end position="707"/>
    </location>
</feature>
<evidence type="ECO:0000313" key="10">
    <source>
        <dbReference type="Proteomes" id="UP000027361"/>
    </source>
</evidence>
<dbReference type="OrthoDB" id="3364966at2759"/>
<dbReference type="RefSeq" id="XP_013243253.1">
    <property type="nucleotide sequence ID" value="XM_013387799.1"/>
</dbReference>
<keyword evidence="4 7" id="KW-1133">Transmembrane helix</keyword>
<comment type="caution">
    <text evidence="9">The sequence shown here is derived from an EMBL/GenBank/DDBJ whole genome shotgun (WGS) entry which is preliminary data.</text>
</comment>
<keyword evidence="3" id="KW-0732">Signal</keyword>
<dbReference type="HOGENOM" id="CLU_322150_0_0_1"/>
<reference evidence="9 10" key="1">
    <citation type="submission" date="2014-05" db="EMBL/GenBank/DDBJ databases">
        <title>Draft genome sequence of a rare smut relative, Tilletiaria anomala UBC 951.</title>
        <authorList>
            <consortium name="DOE Joint Genome Institute"/>
            <person name="Toome M."/>
            <person name="Kuo A."/>
            <person name="Henrissat B."/>
            <person name="Lipzen A."/>
            <person name="Tritt A."/>
            <person name="Yoshinaga Y."/>
            <person name="Zane M."/>
            <person name="Barry K."/>
            <person name="Grigoriev I.V."/>
            <person name="Spatafora J.W."/>
            <person name="Aimea M.C."/>
        </authorList>
    </citation>
    <scope>NUCLEOTIDE SEQUENCE [LARGE SCALE GENOMIC DNA]</scope>
    <source>
        <strain evidence="9 10">UBC 951</strain>
    </source>
</reference>
<dbReference type="GO" id="GO:0016020">
    <property type="term" value="C:membrane"/>
    <property type="evidence" value="ECO:0007669"/>
    <property type="project" value="UniProtKB-SubCell"/>
</dbReference>
<keyword evidence="2 7" id="KW-0812">Transmembrane</keyword>
<dbReference type="Pfam" id="PF09335">
    <property type="entry name" value="VTT_dom"/>
    <property type="match status" value="1"/>
</dbReference>
<evidence type="ECO:0000256" key="5">
    <source>
        <dbReference type="ARBA" id="ARBA00023136"/>
    </source>
</evidence>
<evidence type="ECO:0000256" key="7">
    <source>
        <dbReference type="SAM" id="Phobius"/>
    </source>
</evidence>
<dbReference type="InParanoid" id="A0A066W3E6"/>
<feature type="compositionally biased region" description="Basic and acidic residues" evidence="6">
    <location>
        <begin position="95"/>
        <end position="106"/>
    </location>
</feature>
<feature type="transmembrane region" description="Helical" evidence="7">
    <location>
        <begin position="490"/>
        <end position="512"/>
    </location>
</feature>
<dbReference type="InterPro" id="IPR032816">
    <property type="entry name" value="VTT_dom"/>
</dbReference>
<dbReference type="EMBL" id="JMSN01000041">
    <property type="protein sequence ID" value="KDN45614.1"/>
    <property type="molecule type" value="Genomic_DNA"/>
</dbReference>
<evidence type="ECO:0000256" key="6">
    <source>
        <dbReference type="SAM" id="MobiDB-lite"/>
    </source>
</evidence>
<feature type="compositionally biased region" description="Basic and acidic residues" evidence="6">
    <location>
        <begin position="861"/>
        <end position="875"/>
    </location>
</feature>
<evidence type="ECO:0000256" key="2">
    <source>
        <dbReference type="ARBA" id="ARBA00022692"/>
    </source>
</evidence>
<evidence type="ECO:0000259" key="8">
    <source>
        <dbReference type="Pfam" id="PF09335"/>
    </source>
</evidence>
<dbReference type="Proteomes" id="UP000027361">
    <property type="component" value="Unassembled WGS sequence"/>
</dbReference>
<keyword evidence="5 7" id="KW-0472">Membrane</keyword>
<dbReference type="AlphaFoldDB" id="A0A066W3E6"/>